<comment type="pathway">
    <text evidence="1">Siderophore biosynthesis.</text>
</comment>
<feature type="domain" description="Aerobactin siderophore biosynthesis IucA/IucC N-terminal" evidence="4">
    <location>
        <begin position="167"/>
        <end position="214"/>
    </location>
</feature>
<evidence type="ECO:0000256" key="2">
    <source>
        <dbReference type="ARBA" id="ARBA00007832"/>
    </source>
</evidence>
<comment type="caution">
    <text evidence="6">The sequence shown here is derived from an EMBL/GenBank/DDBJ whole genome shotgun (WGS) entry which is preliminary data.</text>
</comment>
<feature type="region of interest" description="Disordered" evidence="3">
    <location>
        <begin position="1"/>
        <end position="35"/>
    </location>
</feature>
<comment type="similarity">
    <text evidence="2">Belongs to the IucA/IucC family.</text>
</comment>
<dbReference type="Pfam" id="PF04183">
    <property type="entry name" value="IucA_IucC"/>
    <property type="match status" value="2"/>
</dbReference>
<dbReference type="Proteomes" id="UP000612282">
    <property type="component" value="Unassembled WGS sequence"/>
</dbReference>
<dbReference type="Gene3D" id="1.10.510.40">
    <property type="match status" value="1"/>
</dbReference>
<evidence type="ECO:0000259" key="5">
    <source>
        <dbReference type="Pfam" id="PF06276"/>
    </source>
</evidence>
<evidence type="ECO:0000313" key="6">
    <source>
        <dbReference type="EMBL" id="GID59421.1"/>
    </source>
</evidence>
<dbReference type="Gene3D" id="6.10.250.3370">
    <property type="match status" value="1"/>
</dbReference>
<organism evidence="6 7">
    <name type="scientific">Actinoplanes couchii</name>
    <dbReference type="NCBI Taxonomy" id="403638"/>
    <lineage>
        <taxon>Bacteria</taxon>
        <taxon>Bacillati</taxon>
        <taxon>Actinomycetota</taxon>
        <taxon>Actinomycetes</taxon>
        <taxon>Micromonosporales</taxon>
        <taxon>Micromonosporaceae</taxon>
        <taxon>Actinoplanes</taxon>
    </lineage>
</organism>
<dbReference type="EMBL" id="BOMG01000097">
    <property type="protein sequence ID" value="GID59421.1"/>
    <property type="molecule type" value="Genomic_DNA"/>
</dbReference>
<gene>
    <name evidence="6" type="ORF">Aco03nite_078250</name>
</gene>
<dbReference type="InterPro" id="IPR037455">
    <property type="entry name" value="LucA/IucC-like"/>
</dbReference>
<protein>
    <submittedName>
        <fullName evidence="6">Iron transporter</fullName>
    </submittedName>
</protein>
<proteinExistence type="inferred from homology"/>
<evidence type="ECO:0000259" key="4">
    <source>
        <dbReference type="Pfam" id="PF04183"/>
    </source>
</evidence>
<dbReference type="InterPro" id="IPR007310">
    <property type="entry name" value="Aerobactin_biosyn_IucA/IucC_N"/>
</dbReference>
<evidence type="ECO:0000256" key="1">
    <source>
        <dbReference type="ARBA" id="ARBA00004924"/>
    </source>
</evidence>
<feature type="domain" description="Aerobactin siderophore biosynthesis IucA/IucC-like C-terminal" evidence="5">
    <location>
        <begin position="359"/>
        <end position="482"/>
    </location>
</feature>
<name>A0ABQ3XLQ7_9ACTN</name>
<sequence>MVVAEHTHPPTDGHTPHRPPHNETVPHPTADPDGTRAQLATLRPHLLDAYDTALPGAHAAILARLLTALEHEPLPALTGRHHHNGHTHVRFTRAVVTYPTAAATPFTDPLPAPAATVHGETVTDPARLTALLWPGSPLTTEIANSVANLALARAAAVEDLTEGPGIIEQSLVDGHPLHPCCRTRTGMTVADVLTYAPEHRPVIHLRRLLVPENRWYGTAPPVLLAHPWQAERLLTEYPWLTDDGDTGPARPLMSLRTVAPLDGGPHIKTAVDVQMTSAVRTVSPAAVHNGPRLSALLQDLTADLPLDILAETEAGAAITAHGPDRRLAHLIRQAPPDDAIPLGVLPNLLQTVHDPYSFMEDLAEVLFRPLAVVLERGVALEAHGQNTLIRIVDGRPVRAYYRDLGGVRVHPGRLGADPGLHGDLPTDDLTELRTKLSAAALATVARQTIAALQQHADPARLWQTIARALHGTADTQHLLTDPLPVKATTAMRLATNPLQDIWTRLDNPMKEHR</sequence>
<feature type="domain" description="Aerobactin siderophore biosynthesis IucA/IucC N-terminal" evidence="4">
    <location>
        <begin position="222"/>
        <end position="343"/>
    </location>
</feature>
<dbReference type="PANTHER" id="PTHR34384">
    <property type="entry name" value="L-2,3-DIAMINOPROPANOATE--CITRATE LIGASE"/>
    <property type="match status" value="1"/>
</dbReference>
<dbReference type="Pfam" id="PF06276">
    <property type="entry name" value="FhuF"/>
    <property type="match status" value="1"/>
</dbReference>
<feature type="compositionally biased region" description="Basic and acidic residues" evidence="3">
    <location>
        <begin position="1"/>
        <end position="15"/>
    </location>
</feature>
<dbReference type="InterPro" id="IPR022770">
    <property type="entry name" value="IucA/IucC-like_C"/>
</dbReference>
<dbReference type="PANTHER" id="PTHR34384:SF5">
    <property type="entry name" value="L-2,3-DIAMINOPROPANOATE--CITRATE LIGASE"/>
    <property type="match status" value="1"/>
</dbReference>
<accession>A0ABQ3XLQ7</accession>
<reference evidence="6 7" key="1">
    <citation type="submission" date="2021-01" db="EMBL/GenBank/DDBJ databases">
        <title>Whole genome shotgun sequence of Actinoplanes couchii NBRC 106145.</title>
        <authorList>
            <person name="Komaki H."/>
            <person name="Tamura T."/>
        </authorList>
    </citation>
    <scope>NUCLEOTIDE SEQUENCE [LARGE SCALE GENOMIC DNA]</scope>
    <source>
        <strain evidence="6 7">NBRC 106145</strain>
    </source>
</reference>
<evidence type="ECO:0000313" key="7">
    <source>
        <dbReference type="Proteomes" id="UP000612282"/>
    </source>
</evidence>
<keyword evidence="7" id="KW-1185">Reference proteome</keyword>
<evidence type="ECO:0000256" key="3">
    <source>
        <dbReference type="SAM" id="MobiDB-lite"/>
    </source>
</evidence>